<evidence type="ECO:0000256" key="1">
    <source>
        <dbReference type="SAM" id="Phobius"/>
    </source>
</evidence>
<keyword evidence="1" id="KW-0472">Membrane</keyword>
<gene>
    <name evidence="2" type="ORF">M421DRAFT_357583</name>
</gene>
<dbReference type="EMBL" id="ML978962">
    <property type="protein sequence ID" value="KAF1930735.1"/>
    <property type="molecule type" value="Genomic_DNA"/>
</dbReference>
<keyword evidence="1" id="KW-1133">Transmembrane helix</keyword>
<name>A0A6A5RQW8_9PLEO</name>
<proteinExistence type="predicted"/>
<feature type="transmembrane region" description="Helical" evidence="1">
    <location>
        <begin position="77"/>
        <end position="98"/>
    </location>
</feature>
<keyword evidence="3" id="KW-1185">Reference proteome</keyword>
<evidence type="ECO:0000313" key="2">
    <source>
        <dbReference type="EMBL" id="KAF1930735.1"/>
    </source>
</evidence>
<keyword evidence="1" id="KW-0812">Transmembrane</keyword>
<sequence length="109" mass="12042">MTLSTKSCHANEGRKQCFLRPQEGTLTADCVNVTHHQSCFTGSYATRICRLSNGLILARAPEVQPTKSKSCIQWRSMLCLVYHGLTHALPLVLAIAYIRCLNFSTVGCV</sequence>
<protein>
    <submittedName>
        <fullName evidence="2">Uncharacterized protein</fullName>
    </submittedName>
</protein>
<accession>A0A6A5RQW8</accession>
<dbReference type="Proteomes" id="UP000800082">
    <property type="component" value="Unassembled WGS sequence"/>
</dbReference>
<dbReference type="AlphaFoldDB" id="A0A6A5RQW8"/>
<dbReference type="GeneID" id="54347283"/>
<evidence type="ECO:0000313" key="3">
    <source>
        <dbReference type="Proteomes" id="UP000800082"/>
    </source>
</evidence>
<reference evidence="2" key="1">
    <citation type="journal article" date="2020" name="Stud. Mycol.">
        <title>101 Dothideomycetes genomes: a test case for predicting lifestyles and emergence of pathogens.</title>
        <authorList>
            <person name="Haridas S."/>
            <person name="Albert R."/>
            <person name="Binder M."/>
            <person name="Bloem J."/>
            <person name="Labutti K."/>
            <person name="Salamov A."/>
            <person name="Andreopoulos B."/>
            <person name="Baker S."/>
            <person name="Barry K."/>
            <person name="Bills G."/>
            <person name="Bluhm B."/>
            <person name="Cannon C."/>
            <person name="Castanera R."/>
            <person name="Culley D."/>
            <person name="Daum C."/>
            <person name="Ezra D."/>
            <person name="Gonzalez J."/>
            <person name="Henrissat B."/>
            <person name="Kuo A."/>
            <person name="Liang C."/>
            <person name="Lipzen A."/>
            <person name="Lutzoni F."/>
            <person name="Magnuson J."/>
            <person name="Mondo S."/>
            <person name="Nolan M."/>
            <person name="Ohm R."/>
            <person name="Pangilinan J."/>
            <person name="Park H.-J."/>
            <person name="Ramirez L."/>
            <person name="Alfaro M."/>
            <person name="Sun H."/>
            <person name="Tritt A."/>
            <person name="Yoshinaga Y."/>
            <person name="Zwiers L.-H."/>
            <person name="Turgeon B."/>
            <person name="Goodwin S."/>
            <person name="Spatafora J."/>
            <person name="Crous P."/>
            <person name="Grigoriev I."/>
        </authorList>
    </citation>
    <scope>NUCLEOTIDE SEQUENCE</scope>
    <source>
        <strain evidence="2">CBS 183.55</strain>
    </source>
</reference>
<dbReference type="RefSeq" id="XP_033450983.1">
    <property type="nucleotide sequence ID" value="XM_033589635.1"/>
</dbReference>
<organism evidence="2 3">
    <name type="scientific">Didymella exigua CBS 183.55</name>
    <dbReference type="NCBI Taxonomy" id="1150837"/>
    <lineage>
        <taxon>Eukaryota</taxon>
        <taxon>Fungi</taxon>
        <taxon>Dikarya</taxon>
        <taxon>Ascomycota</taxon>
        <taxon>Pezizomycotina</taxon>
        <taxon>Dothideomycetes</taxon>
        <taxon>Pleosporomycetidae</taxon>
        <taxon>Pleosporales</taxon>
        <taxon>Pleosporineae</taxon>
        <taxon>Didymellaceae</taxon>
        <taxon>Didymella</taxon>
    </lineage>
</organism>